<dbReference type="AlphaFoldDB" id="A0A1Y0VNY3"/>
<dbReference type="Proteomes" id="UP000196118">
    <property type="component" value="Chromosome"/>
</dbReference>
<feature type="signal peptide" evidence="1">
    <location>
        <begin position="1"/>
        <end position="24"/>
    </location>
</feature>
<protein>
    <submittedName>
        <fullName evidence="3">N-acetylmuramoyl-L-alanine amidase</fullName>
        <ecNumber evidence="3">3.5.1.28</ecNumber>
    </submittedName>
</protein>
<proteinExistence type="predicted"/>
<evidence type="ECO:0000259" key="2">
    <source>
        <dbReference type="SMART" id="SM00644"/>
    </source>
</evidence>
<sequence length="374" mass="41205">MTKLNKLKWVVAIATAFFVGTTFASKVSAATINSDYALSSNQGSSLRTNNNVIIAHATAVYAPARNVAIFENRTWYSNGAYVQYIVGDGGKIYRVGAEGYQAWGAGSWANANAPVQIELAQTYDNAEFHRDYVTYVNLLRSSAIKYGIPTDVDSSAWRGVKSHLWITNHVWGDHTDPYGYLASHGITKAQFAHDVKYGFSSSGNSVNPTPAPTPKLSKPANKKAVHVTYALHQKGKQWLNLVKDFGSGSNGFAGVPNHVHDMLYIKVNRGSIKYRVHTIEDGWLPWVHKGDKNDTVNGVAGIKGHTIDGVQMYYTTPHGETYQQAYYRSQTTQRTGYLGTCADNGTVSGYDNFAGMLGEPLDRLQIHINNYSKY</sequence>
<dbReference type="Pfam" id="PF01510">
    <property type="entry name" value="Amidase_2"/>
    <property type="match status" value="1"/>
</dbReference>
<dbReference type="CDD" id="cd06583">
    <property type="entry name" value="PGRP"/>
    <property type="match status" value="1"/>
</dbReference>
<dbReference type="GO" id="GO:0008745">
    <property type="term" value="F:N-acetylmuramoyl-L-alanine amidase activity"/>
    <property type="evidence" value="ECO:0007669"/>
    <property type="project" value="UniProtKB-EC"/>
</dbReference>
<evidence type="ECO:0000313" key="4">
    <source>
        <dbReference type="Proteomes" id="UP000196118"/>
    </source>
</evidence>
<reference evidence="3 4" key="1">
    <citation type="submission" date="2017-05" db="EMBL/GenBank/DDBJ databases">
        <title>Genome sequence of Pediococcus pentosaceus strain SRCM100892.</title>
        <authorList>
            <person name="Cho S.H."/>
        </authorList>
    </citation>
    <scope>NUCLEOTIDE SEQUENCE [LARGE SCALE GENOMIC DNA]</scope>
    <source>
        <strain evidence="3 4">SRCM100892</strain>
    </source>
</reference>
<name>A0A1Y0VNY3_PEDPE</name>
<keyword evidence="3" id="KW-0378">Hydrolase</keyword>
<evidence type="ECO:0000256" key="1">
    <source>
        <dbReference type="SAM" id="SignalP"/>
    </source>
</evidence>
<dbReference type="SUPFAM" id="SSF55846">
    <property type="entry name" value="N-acetylmuramoyl-L-alanine amidase-like"/>
    <property type="match status" value="1"/>
</dbReference>
<gene>
    <name evidence="3" type="ORF">S100892_01292</name>
</gene>
<dbReference type="GO" id="GO:0009253">
    <property type="term" value="P:peptidoglycan catabolic process"/>
    <property type="evidence" value="ECO:0007669"/>
    <property type="project" value="InterPro"/>
</dbReference>
<feature type="domain" description="N-acetylmuramoyl-L-alanine amidase" evidence="2">
    <location>
        <begin position="39"/>
        <end position="178"/>
    </location>
</feature>
<evidence type="ECO:0000313" key="3">
    <source>
        <dbReference type="EMBL" id="ARW19865.1"/>
    </source>
</evidence>
<dbReference type="EMBL" id="CP021474">
    <property type="protein sequence ID" value="ARW19865.1"/>
    <property type="molecule type" value="Genomic_DNA"/>
</dbReference>
<feature type="chain" id="PRO_5039332110" evidence="1">
    <location>
        <begin position="25"/>
        <end position="374"/>
    </location>
</feature>
<dbReference type="InterPro" id="IPR002502">
    <property type="entry name" value="Amidase_domain"/>
</dbReference>
<keyword evidence="1" id="KW-0732">Signal</keyword>
<dbReference type="InterPro" id="IPR036505">
    <property type="entry name" value="Amidase/PGRP_sf"/>
</dbReference>
<dbReference type="SMART" id="SM00644">
    <property type="entry name" value="Ami_2"/>
    <property type="match status" value="1"/>
</dbReference>
<dbReference type="EC" id="3.5.1.28" evidence="3"/>
<organism evidence="3 4">
    <name type="scientific">Pediococcus pentosaceus</name>
    <dbReference type="NCBI Taxonomy" id="1255"/>
    <lineage>
        <taxon>Bacteria</taxon>
        <taxon>Bacillati</taxon>
        <taxon>Bacillota</taxon>
        <taxon>Bacilli</taxon>
        <taxon>Lactobacillales</taxon>
        <taxon>Lactobacillaceae</taxon>
        <taxon>Pediococcus</taxon>
    </lineage>
</organism>
<accession>A0A1Y0VNY3</accession>
<dbReference type="Gene3D" id="3.40.80.10">
    <property type="entry name" value="Peptidoglycan recognition protein-like"/>
    <property type="match status" value="1"/>
</dbReference>